<dbReference type="AlphaFoldDB" id="A0A401QKJ4"/>
<evidence type="ECO:0000313" key="1">
    <source>
        <dbReference type="EMBL" id="GCB85862.1"/>
    </source>
</evidence>
<keyword evidence="2" id="KW-1185">Reference proteome</keyword>
<sequence length="57" mass="6174">MSLSSVSGKKAALIVTHALRLSPAAVIGQAKLQPPERMKHAIKLVDDQMNWCDSAME</sequence>
<dbReference type="Proteomes" id="UP000288216">
    <property type="component" value="Unassembled WGS sequence"/>
</dbReference>
<protein>
    <submittedName>
        <fullName evidence="1">Uncharacterized protein</fullName>
    </submittedName>
</protein>
<dbReference type="EMBL" id="BFAA01212731">
    <property type="protein sequence ID" value="GCB85862.1"/>
    <property type="molecule type" value="Genomic_DNA"/>
</dbReference>
<feature type="non-terminal residue" evidence="1">
    <location>
        <position position="57"/>
    </location>
</feature>
<evidence type="ECO:0000313" key="2">
    <source>
        <dbReference type="Proteomes" id="UP000288216"/>
    </source>
</evidence>
<proteinExistence type="predicted"/>
<accession>A0A401QKJ4</accession>
<reference evidence="1 2" key="1">
    <citation type="journal article" date="2018" name="Nat. Ecol. Evol.">
        <title>Shark genomes provide insights into elasmobranch evolution and the origin of vertebrates.</title>
        <authorList>
            <person name="Hara Y"/>
            <person name="Yamaguchi K"/>
            <person name="Onimaru K"/>
            <person name="Kadota M"/>
            <person name="Koyanagi M"/>
            <person name="Keeley SD"/>
            <person name="Tatsumi K"/>
            <person name="Tanaka K"/>
            <person name="Motone F"/>
            <person name="Kageyama Y"/>
            <person name="Nozu R"/>
            <person name="Adachi N"/>
            <person name="Nishimura O"/>
            <person name="Nakagawa R"/>
            <person name="Tanegashima C"/>
            <person name="Kiyatake I"/>
            <person name="Matsumoto R"/>
            <person name="Murakumo K"/>
            <person name="Nishida K"/>
            <person name="Terakita A"/>
            <person name="Kuratani S"/>
            <person name="Sato K"/>
            <person name="Hyodo S Kuraku.S."/>
        </authorList>
    </citation>
    <scope>NUCLEOTIDE SEQUENCE [LARGE SCALE GENOMIC DNA]</scope>
</reference>
<dbReference type="OrthoDB" id="79514at2759"/>
<organism evidence="1 2">
    <name type="scientific">Scyliorhinus torazame</name>
    <name type="common">Cloudy catshark</name>
    <name type="synonym">Catulus torazame</name>
    <dbReference type="NCBI Taxonomy" id="75743"/>
    <lineage>
        <taxon>Eukaryota</taxon>
        <taxon>Metazoa</taxon>
        <taxon>Chordata</taxon>
        <taxon>Craniata</taxon>
        <taxon>Vertebrata</taxon>
        <taxon>Chondrichthyes</taxon>
        <taxon>Elasmobranchii</taxon>
        <taxon>Galeomorphii</taxon>
        <taxon>Galeoidea</taxon>
        <taxon>Carcharhiniformes</taxon>
        <taxon>Scyliorhinidae</taxon>
        <taxon>Scyliorhinus</taxon>
    </lineage>
</organism>
<comment type="caution">
    <text evidence="1">The sequence shown here is derived from an EMBL/GenBank/DDBJ whole genome shotgun (WGS) entry which is preliminary data.</text>
</comment>
<gene>
    <name evidence="1" type="ORF">scyTo_0026545</name>
</gene>
<dbReference type="STRING" id="75743.A0A401QKJ4"/>
<name>A0A401QKJ4_SCYTO</name>